<organism evidence="13 14">
    <name type="scientific">Acanthochromis polyacanthus</name>
    <name type="common">spiny chromis</name>
    <dbReference type="NCBI Taxonomy" id="80966"/>
    <lineage>
        <taxon>Eukaryota</taxon>
        <taxon>Metazoa</taxon>
        <taxon>Chordata</taxon>
        <taxon>Craniata</taxon>
        <taxon>Vertebrata</taxon>
        <taxon>Euteleostomi</taxon>
        <taxon>Actinopterygii</taxon>
        <taxon>Neopterygii</taxon>
        <taxon>Teleostei</taxon>
        <taxon>Neoteleostei</taxon>
        <taxon>Acanthomorphata</taxon>
        <taxon>Ovalentaria</taxon>
        <taxon>Pomacentridae</taxon>
        <taxon>Acanthochromis</taxon>
    </lineage>
</organism>
<feature type="compositionally biased region" description="Basic and acidic residues" evidence="10">
    <location>
        <begin position="307"/>
        <end position="325"/>
    </location>
</feature>
<dbReference type="Gene3D" id="1.20.90.10">
    <property type="entry name" value="Phospholipase A2 domain"/>
    <property type="match status" value="2"/>
</dbReference>
<dbReference type="InParanoid" id="A0A3Q1EZL4"/>
<accession>A0A3Q1EZL4</accession>
<evidence type="ECO:0000256" key="9">
    <source>
        <dbReference type="ARBA" id="ARBA00023157"/>
    </source>
</evidence>
<feature type="signal peptide" evidence="11">
    <location>
        <begin position="1"/>
        <end position="21"/>
    </location>
</feature>
<dbReference type="GO" id="GO:0046872">
    <property type="term" value="F:metal ion binding"/>
    <property type="evidence" value="ECO:0007669"/>
    <property type="project" value="UniProtKB-KW"/>
</dbReference>
<evidence type="ECO:0000256" key="5">
    <source>
        <dbReference type="ARBA" id="ARBA00022723"/>
    </source>
</evidence>
<evidence type="ECO:0000256" key="8">
    <source>
        <dbReference type="ARBA" id="ARBA00023098"/>
    </source>
</evidence>
<evidence type="ECO:0000313" key="13">
    <source>
        <dbReference type="Ensembl" id="ENSAPOP00000009634.1"/>
    </source>
</evidence>
<keyword evidence="8" id="KW-0443">Lipid metabolism</keyword>
<proteinExistence type="predicted"/>
<keyword evidence="4" id="KW-0964">Secreted</keyword>
<dbReference type="SUPFAM" id="SSF48619">
    <property type="entry name" value="Phospholipase A2, PLA2"/>
    <property type="match status" value="1"/>
</dbReference>
<evidence type="ECO:0000256" key="3">
    <source>
        <dbReference type="ARBA" id="ARBA00013278"/>
    </source>
</evidence>
<dbReference type="Proteomes" id="UP000257200">
    <property type="component" value="Unplaced"/>
</dbReference>
<dbReference type="InterPro" id="IPR036444">
    <property type="entry name" value="PLipase_A2_dom_sf"/>
</dbReference>
<evidence type="ECO:0000256" key="7">
    <source>
        <dbReference type="ARBA" id="ARBA00022837"/>
    </source>
</evidence>
<keyword evidence="14" id="KW-1185">Reference proteome</keyword>
<dbReference type="PANTHER" id="PTHR12253">
    <property type="entry name" value="RH14732P"/>
    <property type="match status" value="1"/>
</dbReference>
<dbReference type="GO" id="GO:0004623">
    <property type="term" value="F:phospholipase A2 activity"/>
    <property type="evidence" value="ECO:0007669"/>
    <property type="project" value="UniProtKB-EC"/>
</dbReference>
<dbReference type="Ensembl" id="ENSAPOT00000001230.1">
    <property type="protein sequence ID" value="ENSAPOP00000009634.1"/>
    <property type="gene ID" value="ENSAPOG00000011933.1"/>
</dbReference>
<evidence type="ECO:0000256" key="2">
    <source>
        <dbReference type="ARBA" id="ARBA00004613"/>
    </source>
</evidence>
<feature type="compositionally biased region" description="Polar residues" evidence="10">
    <location>
        <begin position="354"/>
        <end position="365"/>
    </location>
</feature>
<evidence type="ECO:0000313" key="14">
    <source>
        <dbReference type="Proteomes" id="UP000257200"/>
    </source>
</evidence>
<dbReference type="CDD" id="cd04704">
    <property type="entry name" value="PLA2_bee_venom_like"/>
    <property type="match status" value="1"/>
</dbReference>
<dbReference type="EC" id="3.1.1.4" evidence="3"/>
<feature type="region of interest" description="Disordered" evidence="10">
    <location>
        <begin position="344"/>
        <end position="374"/>
    </location>
</feature>
<comment type="cofactor">
    <cofactor evidence="1">
        <name>Ca(2+)</name>
        <dbReference type="ChEBI" id="CHEBI:29108"/>
    </cofactor>
</comment>
<dbReference type="PROSITE" id="PS00118">
    <property type="entry name" value="PA2_HIS"/>
    <property type="match status" value="1"/>
</dbReference>
<dbReference type="SMART" id="SM00085">
    <property type="entry name" value="PA2c"/>
    <property type="match status" value="1"/>
</dbReference>
<dbReference type="GO" id="GO:0006644">
    <property type="term" value="P:phospholipid metabolic process"/>
    <property type="evidence" value="ECO:0007669"/>
    <property type="project" value="InterPro"/>
</dbReference>
<sequence length="703" mass="78702">MKSRCLLQVAVVLSSLVLSKAQNVTGPGLFCVSASVAGGQTRVTFLREEAAAVRSLYLSLWSEDMRLLTCEVNSNPLVTERYRSFCDRSGSRSEEIIQKFNTSALFAPDSPCAFASSGAPKFTKRTRSDGTERKTRRKRAWILPGTLWCGSGSRAGGYEQLGMFESADRCCREHDHCLHIIPAFTMNYGVFNPNLYTVSHCECDQRFRQCLMSVNDSISNMVGYSFFNILRVPCFELKQQKRCTEMYWWGMCKAAKVAPYAVFQNPLSYNTSDVPNKSVDTDSKKLTNIEGQQSTESPMNTPHRKSSKAEQRCGFREPPRGDTFYRKRTKGRGCKRHRKLYGVAPSQVPPLSGAKTTTPSSGTISNKKRAGKKKSIKKGLLDYVLPQVTPTSTTPSSTPPLKHRPTAAIAAVTKTTRSHDKAPKRSRCCESGMPVRGDTFQPHCKNCLKQATASHLTTVAPTKASANRLPFKLRTLETPEKTREAPKLDTVVTLRNAARFTIPISTELKTIATFYKDGKPKKQVDSSLLQNNTIQEPVVSAVAQKTPKERILKQKNALHNMTGDQLLCGSLKYLDECKFKIPPLENKYDLQNLESKTVYHCDCTSRFALQLEGLKPPSVLTSLLADFVSQQCFTLLKEKKCHRKKSCSRGFTKASDLHQALKKMEEKDTAGVRISGRKRGIPVRLYKRCLRLERRADLVAQLR</sequence>
<dbReference type="InterPro" id="IPR016090">
    <property type="entry name" value="PLA2-like_dom"/>
</dbReference>
<dbReference type="GeneTree" id="ENSGT00940000165179"/>
<dbReference type="AlphaFoldDB" id="A0A3Q1EZL4"/>
<feature type="chain" id="PRO_5018594823" description="phospholipase A2" evidence="11">
    <location>
        <begin position="22"/>
        <end position="703"/>
    </location>
</feature>
<evidence type="ECO:0000256" key="11">
    <source>
        <dbReference type="SAM" id="SignalP"/>
    </source>
</evidence>
<reference evidence="13" key="1">
    <citation type="submission" date="2025-08" db="UniProtKB">
        <authorList>
            <consortium name="Ensembl"/>
        </authorList>
    </citation>
    <scope>IDENTIFICATION</scope>
</reference>
<keyword evidence="5" id="KW-0479">Metal-binding</keyword>
<evidence type="ECO:0000256" key="1">
    <source>
        <dbReference type="ARBA" id="ARBA00001913"/>
    </source>
</evidence>
<dbReference type="GO" id="GO:0005576">
    <property type="term" value="C:extracellular region"/>
    <property type="evidence" value="ECO:0007669"/>
    <property type="project" value="UniProtKB-SubCell"/>
</dbReference>
<feature type="compositionally biased region" description="Polar residues" evidence="10">
    <location>
        <begin position="289"/>
        <end position="300"/>
    </location>
</feature>
<dbReference type="InterPro" id="IPR033113">
    <property type="entry name" value="PLA2_histidine"/>
</dbReference>
<evidence type="ECO:0000256" key="10">
    <source>
        <dbReference type="SAM" id="MobiDB-lite"/>
    </source>
</evidence>
<evidence type="ECO:0000259" key="12">
    <source>
        <dbReference type="SMART" id="SM00085"/>
    </source>
</evidence>
<feature type="region of interest" description="Disordered" evidence="10">
    <location>
        <begin position="273"/>
        <end position="331"/>
    </location>
</feature>
<evidence type="ECO:0000256" key="6">
    <source>
        <dbReference type="ARBA" id="ARBA00022801"/>
    </source>
</evidence>
<dbReference type="GO" id="GO:0050482">
    <property type="term" value="P:arachidonate secretion"/>
    <property type="evidence" value="ECO:0007669"/>
    <property type="project" value="InterPro"/>
</dbReference>
<protein>
    <recommendedName>
        <fullName evidence="3">phospholipase A2</fullName>
        <ecNumber evidence="3">3.1.1.4</ecNumber>
    </recommendedName>
</protein>
<keyword evidence="6" id="KW-0378">Hydrolase</keyword>
<comment type="subcellular location">
    <subcellularLocation>
        <location evidence="2">Secreted</location>
    </subcellularLocation>
</comment>
<dbReference type="FunFam" id="1.20.90.10:FF:000002">
    <property type="entry name" value="Phospholipase A2 group III"/>
    <property type="match status" value="1"/>
</dbReference>
<dbReference type="Pfam" id="PF05826">
    <property type="entry name" value="Phospholip_A2_2"/>
    <property type="match status" value="2"/>
</dbReference>
<reference evidence="13" key="2">
    <citation type="submission" date="2025-09" db="UniProtKB">
        <authorList>
            <consortium name="Ensembl"/>
        </authorList>
    </citation>
    <scope>IDENTIFICATION</scope>
</reference>
<dbReference type="STRING" id="80966.ENSAPOP00000009634"/>
<keyword evidence="9" id="KW-1015">Disulfide bond</keyword>
<name>A0A3Q1EZL4_9TELE</name>
<keyword evidence="11" id="KW-0732">Signal</keyword>
<keyword evidence="7" id="KW-0106">Calcium</keyword>
<evidence type="ECO:0000256" key="4">
    <source>
        <dbReference type="ARBA" id="ARBA00022525"/>
    </source>
</evidence>
<feature type="domain" description="Phospholipase A2-like central" evidence="12">
    <location>
        <begin position="133"/>
        <end position="253"/>
    </location>
</feature>